<accession>A0A1I3TR06</accession>
<dbReference type="OrthoDB" id="3697873at2"/>
<dbReference type="RefSeq" id="WP_091507884.1">
    <property type="nucleotide sequence ID" value="NZ_CBDQZW010000004.1"/>
</dbReference>
<keyword evidence="4" id="KW-1185">Reference proteome</keyword>
<name>A0A1I3TR06_9PSEU</name>
<organism evidence="3 4">
    <name type="scientific">Amycolatopsis sacchari</name>
    <dbReference type="NCBI Taxonomy" id="115433"/>
    <lineage>
        <taxon>Bacteria</taxon>
        <taxon>Bacillati</taxon>
        <taxon>Actinomycetota</taxon>
        <taxon>Actinomycetes</taxon>
        <taxon>Pseudonocardiales</taxon>
        <taxon>Pseudonocardiaceae</taxon>
        <taxon>Amycolatopsis</taxon>
    </lineage>
</organism>
<feature type="coiled-coil region" evidence="1">
    <location>
        <begin position="87"/>
        <end position="114"/>
    </location>
</feature>
<reference evidence="3 4" key="1">
    <citation type="submission" date="2016-10" db="EMBL/GenBank/DDBJ databases">
        <authorList>
            <person name="de Groot N.N."/>
        </authorList>
    </citation>
    <scope>NUCLEOTIDE SEQUENCE [LARGE SCALE GENOMIC DNA]</scope>
    <source>
        <strain evidence="3 4">DSM 44468</strain>
    </source>
</reference>
<gene>
    <name evidence="3" type="ORF">SAMN05421835_10821</name>
</gene>
<dbReference type="InterPro" id="IPR000084">
    <property type="entry name" value="PE-PGRS_N"/>
</dbReference>
<dbReference type="STRING" id="115433.SAMN05421835_10821"/>
<dbReference type="Proteomes" id="UP000199025">
    <property type="component" value="Unassembled WGS sequence"/>
</dbReference>
<dbReference type="AlphaFoldDB" id="A0A1I3TR06"/>
<evidence type="ECO:0000259" key="2">
    <source>
        <dbReference type="Pfam" id="PF00934"/>
    </source>
</evidence>
<feature type="domain" description="PE" evidence="2">
    <location>
        <begin position="22"/>
        <end position="113"/>
    </location>
</feature>
<proteinExistence type="predicted"/>
<evidence type="ECO:0000256" key="1">
    <source>
        <dbReference type="SAM" id="Coils"/>
    </source>
</evidence>
<dbReference type="Gene3D" id="1.10.287.850">
    <property type="entry name" value="HP0062-like domain"/>
    <property type="match status" value="1"/>
</dbReference>
<dbReference type="Pfam" id="PF00934">
    <property type="entry name" value="PE"/>
    <property type="match status" value="1"/>
</dbReference>
<sequence length="127" mass="13477">MADSTVSALSTSVPGVPGAMDLTIDPDDVLKVAKIINDQADALADRVNQSLGALTLEPPAQDVVSATAVDAWNRLVAHGDGSYAARVRHYIEQLRKLATQLRKAAETYQAGEDEKVAALGDRHAAER</sequence>
<keyword evidence="1" id="KW-0175">Coiled coil</keyword>
<evidence type="ECO:0000313" key="3">
    <source>
        <dbReference type="EMBL" id="SFJ73235.1"/>
    </source>
</evidence>
<protein>
    <submittedName>
        <fullName evidence="3">PE family protein</fullName>
    </submittedName>
</protein>
<evidence type="ECO:0000313" key="4">
    <source>
        <dbReference type="Proteomes" id="UP000199025"/>
    </source>
</evidence>
<dbReference type="EMBL" id="FORP01000008">
    <property type="protein sequence ID" value="SFJ73235.1"/>
    <property type="molecule type" value="Genomic_DNA"/>
</dbReference>